<accession>A0ABN5WZD3</accession>
<gene>
    <name evidence="1" type="ORF">HORIV_47900</name>
</gene>
<protein>
    <submittedName>
        <fullName evidence="1">Uncharacterized protein</fullName>
    </submittedName>
</protein>
<dbReference type="Proteomes" id="UP000289555">
    <property type="component" value="Chromosome"/>
</dbReference>
<organism evidence="1 2">
    <name type="scientific">Vreelandella olivaria</name>
    <dbReference type="NCBI Taxonomy" id="390919"/>
    <lineage>
        <taxon>Bacteria</taxon>
        <taxon>Pseudomonadati</taxon>
        <taxon>Pseudomonadota</taxon>
        <taxon>Gammaproteobacteria</taxon>
        <taxon>Oceanospirillales</taxon>
        <taxon>Halomonadaceae</taxon>
        <taxon>Vreelandella</taxon>
    </lineage>
</organism>
<dbReference type="Gene3D" id="3.40.50.150">
    <property type="entry name" value="Vaccinia Virus protein VP39"/>
    <property type="match status" value="1"/>
</dbReference>
<evidence type="ECO:0000313" key="1">
    <source>
        <dbReference type="EMBL" id="BBI52369.1"/>
    </source>
</evidence>
<proteinExistence type="predicted"/>
<keyword evidence="2" id="KW-1185">Reference proteome</keyword>
<dbReference type="InterPro" id="IPR029063">
    <property type="entry name" value="SAM-dependent_MTases_sf"/>
</dbReference>
<dbReference type="SUPFAM" id="SSF53335">
    <property type="entry name" value="S-adenosyl-L-methionine-dependent methyltransferases"/>
    <property type="match status" value="1"/>
</dbReference>
<sequence>MRFEPRSALVAGACGMADLLHLVSSAQRYLAASGWLLLEHGYSQADKVRGALKDAGYQNVESVRDLGGMNGLPWATFNNCLIHQYWILP</sequence>
<dbReference type="EMBL" id="AP019416">
    <property type="protein sequence ID" value="BBI52369.1"/>
    <property type="molecule type" value="Genomic_DNA"/>
</dbReference>
<name>A0ABN5WZD3_9GAMM</name>
<reference evidence="2" key="1">
    <citation type="journal article" date="2019" name="Microbiol. Resour. Announc.">
        <title>Complete Genome Sequence of Halomonas olivaria, a Moderately Halophilic Bacterium Isolated from Olive Processing Effluents, Obtained by Nanopore Sequencing.</title>
        <authorList>
            <person name="Nagata S."/>
            <person name="Ii K.M."/>
            <person name="Tsukimi T."/>
            <person name="Miura M.C."/>
            <person name="Galipon J."/>
            <person name="Arakawa K."/>
        </authorList>
    </citation>
    <scope>NUCLEOTIDE SEQUENCE [LARGE SCALE GENOMIC DNA]</scope>
    <source>
        <strain evidence="2">TYRC17</strain>
    </source>
</reference>
<evidence type="ECO:0000313" key="2">
    <source>
        <dbReference type="Proteomes" id="UP000289555"/>
    </source>
</evidence>